<feature type="active site" description="Acyl-ester intermediate" evidence="5">
    <location>
        <position position="236"/>
    </location>
</feature>
<keyword evidence="9" id="KW-1185">Reference proteome</keyword>
<comment type="catalytic activity">
    <reaction evidence="1">
        <text>a monocarboxylic acid amide + H2O = a monocarboxylate + NH4(+)</text>
        <dbReference type="Rhea" id="RHEA:12020"/>
        <dbReference type="ChEBI" id="CHEBI:15377"/>
        <dbReference type="ChEBI" id="CHEBI:28938"/>
        <dbReference type="ChEBI" id="CHEBI:35757"/>
        <dbReference type="ChEBI" id="CHEBI:83628"/>
        <dbReference type="EC" id="3.5.1.4"/>
    </reaction>
</comment>
<evidence type="ECO:0000256" key="5">
    <source>
        <dbReference type="PIRSR" id="PIRSR001221-1"/>
    </source>
</evidence>
<dbReference type="InterPro" id="IPR023631">
    <property type="entry name" value="Amidase_dom"/>
</dbReference>
<dbReference type="PANTHER" id="PTHR46072:SF4">
    <property type="entry name" value="AMIDASE C550.07-RELATED"/>
    <property type="match status" value="1"/>
</dbReference>
<dbReference type="OrthoDB" id="6428749at2759"/>
<feature type="binding site" evidence="6">
    <location>
        <position position="212"/>
    </location>
    <ligand>
        <name>substrate</name>
    </ligand>
</feature>
<accession>A0A6A6S7P4</accession>
<dbReference type="Proteomes" id="UP000799753">
    <property type="component" value="Unassembled WGS sequence"/>
</dbReference>
<organism evidence="8 9">
    <name type="scientific">Massarina eburnea CBS 473.64</name>
    <dbReference type="NCBI Taxonomy" id="1395130"/>
    <lineage>
        <taxon>Eukaryota</taxon>
        <taxon>Fungi</taxon>
        <taxon>Dikarya</taxon>
        <taxon>Ascomycota</taxon>
        <taxon>Pezizomycotina</taxon>
        <taxon>Dothideomycetes</taxon>
        <taxon>Pleosporomycetidae</taxon>
        <taxon>Pleosporales</taxon>
        <taxon>Massarineae</taxon>
        <taxon>Massarinaceae</taxon>
        <taxon>Massarina</taxon>
    </lineage>
</organism>
<gene>
    <name evidence="8" type="ORF">P280DRAFT_246901</name>
</gene>
<name>A0A6A6S7P4_9PLEO</name>
<evidence type="ECO:0000313" key="8">
    <source>
        <dbReference type="EMBL" id="KAF2643232.1"/>
    </source>
</evidence>
<dbReference type="PROSITE" id="PS00571">
    <property type="entry name" value="AMIDASES"/>
    <property type="match status" value="1"/>
</dbReference>
<evidence type="ECO:0000256" key="4">
    <source>
        <dbReference type="ARBA" id="ARBA00022801"/>
    </source>
</evidence>
<dbReference type="EMBL" id="MU006780">
    <property type="protein sequence ID" value="KAF2643232.1"/>
    <property type="molecule type" value="Genomic_DNA"/>
</dbReference>
<feature type="binding site" evidence="6">
    <location>
        <begin position="233"/>
        <end position="236"/>
    </location>
    <ligand>
        <name>substrate</name>
    </ligand>
</feature>
<dbReference type="AlphaFoldDB" id="A0A6A6S7P4"/>
<feature type="active site" description="Charge relay system" evidence="5">
    <location>
        <position position="137"/>
    </location>
</feature>
<dbReference type="InterPro" id="IPR036928">
    <property type="entry name" value="AS_sf"/>
</dbReference>
<sequence>MLPSLNKTPTWQTIAKKVQDHRDATIAKVQPSIPDIALEDIPLDSTSIPKTILKPEEIAITESTPEDLVSKLASGELTSVEVTNAFLRRAALSQKLVNCITELLPETALEDAQKLDESLKANSGPLGPLHGLPISVKEHVGMKDLTHNAGFVAWHERIAPANAHILDILSAAGAVFHARTTEPQLLMHLETSSNLYGTTVNPFNRSLTSGGSSGGEGALIGLRGSCLGIGTDIGGSIRDPAANNGLYGLRPTTYRLPMVGLTATKLGQEQIVPVIGPLSTSLEGVKLFMKTIIDAKPWIREPSLIPMPWKTDSQFPVLPDGSKKLRIGLLVDDGVVRPHPPVLRALNSMTEKLKTVPGIQVVEWKPFKHDWAWTVISSLYFGDGGAEDVAAIEASGEPWRPLSDFIVKENPNVKNLSIGEVWDWTMKREIYKSEYAKLWEERDVDVILCPAGPGAAPPIDQARYWGYTSQWNLLDYPALVVPTTKVNPSVDLSETDYKPRNEKDKFNHDLYEPSKYINAPVSVQLVGRRYEDEKVIEAMQYIKEKLGLPWAEYV</sequence>
<dbReference type="SUPFAM" id="SSF75304">
    <property type="entry name" value="Amidase signature (AS) enzymes"/>
    <property type="match status" value="1"/>
</dbReference>
<feature type="domain" description="Amidase" evidence="7">
    <location>
        <begin position="81"/>
        <end position="535"/>
    </location>
</feature>
<evidence type="ECO:0000259" key="7">
    <source>
        <dbReference type="Pfam" id="PF01425"/>
    </source>
</evidence>
<evidence type="ECO:0000313" key="9">
    <source>
        <dbReference type="Proteomes" id="UP000799753"/>
    </source>
</evidence>
<dbReference type="Gene3D" id="3.90.1300.10">
    <property type="entry name" value="Amidase signature (AS) domain"/>
    <property type="match status" value="1"/>
</dbReference>
<comment type="similarity">
    <text evidence="2">Belongs to the amidase family.</text>
</comment>
<proteinExistence type="inferred from homology"/>
<dbReference type="GO" id="GO:0004040">
    <property type="term" value="F:amidase activity"/>
    <property type="evidence" value="ECO:0007669"/>
    <property type="project" value="UniProtKB-EC"/>
</dbReference>
<feature type="binding site" evidence="6">
    <location>
        <position position="186"/>
    </location>
    <ligand>
        <name>substrate</name>
    </ligand>
</feature>
<evidence type="ECO:0000256" key="2">
    <source>
        <dbReference type="ARBA" id="ARBA00009199"/>
    </source>
</evidence>
<dbReference type="InterPro" id="IPR020556">
    <property type="entry name" value="Amidase_CS"/>
</dbReference>
<evidence type="ECO:0000256" key="3">
    <source>
        <dbReference type="ARBA" id="ARBA00012922"/>
    </source>
</evidence>
<evidence type="ECO:0000256" key="6">
    <source>
        <dbReference type="PIRSR" id="PIRSR001221-2"/>
    </source>
</evidence>
<dbReference type="PANTHER" id="PTHR46072">
    <property type="entry name" value="AMIDASE-RELATED-RELATED"/>
    <property type="match status" value="1"/>
</dbReference>
<dbReference type="PIRSF" id="PIRSF001221">
    <property type="entry name" value="Amidase_fungi"/>
    <property type="match status" value="1"/>
</dbReference>
<protein>
    <recommendedName>
        <fullName evidence="3">amidase</fullName>
        <ecNumber evidence="3">3.5.1.4</ecNumber>
    </recommendedName>
</protein>
<feature type="active site" description="Charge relay system" evidence="5">
    <location>
        <position position="212"/>
    </location>
</feature>
<dbReference type="Pfam" id="PF01425">
    <property type="entry name" value="Amidase"/>
    <property type="match status" value="1"/>
</dbReference>
<dbReference type="EC" id="3.5.1.4" evidence="3"/>
<evidence type="ECO:0000256" key="1">
    <source>
        <dbReference type="ARBA" id="ARBA00001311"/>
    </source>
</evidence>
<reference evidence="8" key="1">
    <citation type="journal article" date="2020" name="Stud. Mycol.">
        <title>101 Dothideomycetes genomes: a test case for predicting lifestyles and emergence of pathogens.</title>
        <authorList>
            <person name="Haridas S."/>
            <person name="Albert R."/>
            <person name="Binder M."/>
            <person name="Bloem J."/>
            <person name="Labutti K."/>
            <person name="Salamov A."/>
            <person name="Andreopoulos B."/>
            <person name="Baker S."/>
            <person name="Barry K."/>
            <person name="Bills G."/>
            <person name="Bluhm B."/>
            <person name="Cannon C."/>
            <person name="Castanera R."/>
            <person name="Culley D."/>
            <person name="Daum C."/>
            <person name="Ezra D."/>
            <person name="Gonzalez J."/>
            <person name="Henrissat B."/>
            <person name="Kuo A."/>
            <person name="Liang C."/>
            <person name="Lipzen A."/>
            <person name="Lutzoni F."/>
            <person name="Magnuson J."/>
            <person name="Mondo S."/>
            <person name="Nolan M."/>
            <person name="Ohm R."/>
            <person name="Pangilinan J."/>
            <person name="Park H.-J."/>
            <person name="Ramirez L."/>
            <person name="Alfaro M."/>
            <person name="Sun H."/>
            <person name="Tritt A."/>
            <person name="Yoshinaga Y."/>
            <person name="Zwiers L.-H."/>
            <person name="Turgeon B."/>
            <person name="Goodwin S."/>
            <person name="Spatafora J."/>
            <person name="Crous P."/>
            <person name="Grigoriev I."/>
        </authorList>
    </citation>
    <scope>NUCLEOTIDE SEQUENCE</scope>
    <source>
        <strain evidence="8">CBS 473.64</strain>
    </source>
</reference>
<keyword evidence="4" id="KW-0378">Hydrolase</keyword>